<evidence type="ECO:0000256" key="1">
    <source>
        <dbReference type="ARBA" id="ARBA00006817"/>
    </source>
</evidence>
<dbReference type="AlphaFoldDB" id="A0AA86T8E2"/>
<keyword evidence="4" id="KW-1185">Reference proteome</keyword>
<protein>
    <submittedName>
        <fullName evidence="3">Polyketide cyclase</fullName>
    </submittedName>
</protein>
<proteinExistence type="inferred from homology"/>
<accession>A0AA86T8E2</accession>
<dbReference type="InterPro" id="IPR013538">
    <property type="entry name" value="ASHA1/2-like_C"/>
</dbReference>
<dbReference type="InterPro" id="IPR023393">
    <property type="entry name" value="START-like_dom_sf"/>
</dbReference>
<dbReference type="Pfam" id="PF08327">
    <property type="entry name" value="AHSA1"/>
    <property type="match status" value="1"/>
</dbReference>
<gene>
    <name evidence="3" type="ORF">DNFV4_00156</name>
</gene>
<comment type="similarity">
    <text evidence="1">Belongs to the AHA1 family.</text>
</comment>
<organism evidence="3 4">
    <name type="scientific">Nitrospira tepida</name>
    <dbReference type="NCBI Taxonomy" id="2973512"/>
    <lineage>
        <taxon>Bacteria</taxon>
        <taxon>Pseudomonadati</taxon>
        <taxon>Nitrospirota</taxon>
        <taxon>Nitrospiria</taxon>
        <taxon>Nitrospirales</taxon>
        <taxon>Nitrospiraceae</taxon>
        <taxon>Nitrospira</taxon>
    </lineage>
</organism>
<reference evidence="3" key="1">
    <citation type="submission" date="2022-10" db="EMBL/GenBank/DDBJ databases">
        <authorList>
            <person name="Koch H."/>
        </authorList>
    </citation>
    <scope>NUCLEOTIDE SEQUENCE</scope>
    <source>
        <strain evidence="3">DNF</strain>
    </source>
</reference>
<dbReference type="CDD" id="cd07814">
    <property type="entry name" value="SRPBCC_CalC_Aha1-like"/>
    <property type="match status" value="1"/>
</dbReference>
<dbReference type="Gene3D" id="3.30.530.20">
    <property type="match status" value="1"/>
</dbReference>
<dbReference type="EMBL" id="OX365700">
    <property type="protein sequence ID" value="CAI4029738.1"/>
    <property type="molecule type" value="Genomic_DNA"/>
</dbReference>
<dbReference type="Proteomes" id="UP001179121">
    <property type="component" value="Chromosome"/>
</dbReference>
<evidence type="ECO:0000313" key="3">
    <source>
        <dbReference type="EMBL" id="CAI4029738.1"/>
    </source>
</evidence>
<sequence>MADIIHRVGIKAGPDKVFRALSTIDGLAGWWTTDTSGVADVGKIISFQFRDPNGKTIGGFDMEVVKQEPAKKVQWKCVKGPEEWIGTDITFDLKQENDFTIVLFGHRKWKESSEFTAHCSTKWAVFLISLKELVETGKGRPSPRDIKIDNWN</sequence>
<name>A0AA86T8E2_9BACT</name>
<dbReference type="SUPFAM" id="SSF55961">
    <property type="entry name" value="Bet v1-like"/>
    <property type="match status" value="1"/>
</dbReference>
<feature type="domain" description="Activator of Hsp90 ATPase homologue 1/2-like C-terminal" evidence="2">
    <location>
        <begin position="12"/>
        <end position="135"/>
    </location>
</feature>
<evidence type="ECO:0000313" key="4">
    <source>
        <dbReference type="Proteomes" id="UP001179121"/>
    </source>
</evidence>
<dbReference type="KEGG" id="nti:DNFV4_00156"/>
<evidence type="ECO:0000259" key="2">
    <source>
        <dbReference type="Pfam" id="PF08327"/>
    </source>
</evidence>
<dbReference type="RefSeq" id="WP_289266764.1">
    <property type="nucleotide sequence ID" value="NZ_OX365700.1"/>
</dbReference>